<evidence type="ECO:0000256" key="8">
    <source>
        <dbReference type="ARBA" id="ARBA00022801"/>
    </source>
</evidence>
<dbReference type="InterPro" id="IPR002901">
    <property type="entry name" value="MGlyc_endo_b_GlcNAc-like_dom"/>
</dbReference>
<evidence type="ECO:0000256" key="1">
    <source>
        <dbReference type="ARBA" id="ARBA00002954"/>
    </source>
</evidence>
<name>A0A2G4U6L7_YERBE</name>
<keyword evidence="14" id="KW-0282">Flagellum</keyword>
<dbReference type="GO" id="GO:0016798">
    <property type="term" value="F:hydrolase activity, acting on glycosyl bonds"/>
    <property type="evidence" value="ECO:0007669"/>
    <property type="project" value="UniProtKB-KW"/>
</dbReference>
<reference evidence="14 15" key="1">
    <citation type="submission" date="2017-10" db="EMBL/GenBank/DDBJ databases">
        <authorList>
            <person name="Banno H."/>
            <person name="Chua N.-H."/>
        </authorList>
    </citation>
    <scope>NUCLEOTIDE SEQUENCE [LARGE SCALE GENOMIC DNA]</scope>
    <source>
        <strain evidence="14 15">SCPM-O-B-7607</strain>
    </source>
</reference>
<organism evidence="14 15">
    <name type="scientific">Yersinia bercovieri</name>
    <dbReference type="NCBI Taxonomy" id="634"/>
    <lineage>
        <taxon>Bacteria</taxon>
        <taxon>Pseudomonadati</taxon>
        <taxon>Pseudomonadota</taxon>
        <taxon>Gammaproteobacteria</taxon>
        <taxon>Enterobacterales</taxon>
        <taxon>Yersiniaceae</taxon>
        <taxon>Yersinia</taxon>
    </lineage>
</organism>
<evidence type="ECO:0000256" key="6">
    <source>
        <dbReference type="ARBA" id="ARBA00022764"/>
    </source>
</evidence>
<dbReference type="GO" id="GO:0004040">
    <property type="term" value="F:amidase activity"/>
    <property type="evidence" value="ECO:0007669"/>
    <property type="project" value="InterPro"/>
</dbReference>
<keyword evidence="14" id="KW-0969">Cilium</keyword>
<feature type="domain" description="Mannosyl-glycoprotein endo-beta-N-acetylglucosamidase-like" evidence="13">
    <location>
        <begin position="153"/>
        <end position="316"/>
    </location>
</feature>
<comment type="similarity">
    <text evidence="4">In the C-terminal section; belongs to the glycosyl hydrolase 73 family.</text>
</comment>
<keyword evidence="7" id="KW-1005">Bacterial flagellum biogenesis</keyword>
<evidence type="ECO:0000256" key="4">
    <source>
        <dbReference type="ARBA" id="ARBA00007974"/>
    </source>
</evidence>
<evidence type="ECO:0000256" key="2">
    <source>
        <dbReference type="ARBA" id="ARBA00004418"/>
    </source>
</evidence>
<dbReference type="EMBL" id="PEHN01000002">
    <property type="protein sequence ID" value="PHZ28961.1"/>
    <property type="molecule type" value="Genomic_DNA"/>
</dbReference>
<feature type="compositionally biased region" description="Polar residues" evidence="12">
    <location>
        <begin position="140"/>
        <end position="153"/>
    </location>
</feature>
<dbReference type="PANTHER" id="PTHR33308">
    <property type="entry name" value="PEPTIDOGLYCAN HYDROLASE FLGJ"/>
    <property type="match status" value="1"/>
</dbReference>
<dbReference type="AlphaFoldDB" id="A0A2G4U6L7"/>
<sequence>MSSSPLSTGAAFDVQSLGALKLEVKNNSPQGIKEAAKQMEGMFIQMMLKSMRDASFKDGLLNSQQSDMFTSMYDQQISQDIAQQSKMGFADLMVKQMGGEMPIIPNTPGAAPAPYSLNPALVKQQYVTPQPNAGAHNSAEAKNNNEGGATRYNSAAGNSTHFISRILGPAITAAQKSGIPHQLIIAQAALESGWGNREIETKEGKPSHNLFGIKATPNWKGETTEITTTEYINGKAQKVKAAFKVYPSYAEALTDYTSLLMNNPRYQNVAKSNTAENAAHALQSGGYATDPSYAKKLISIMQQVKGNINQGLSAYKTDLSSLF</sequence>
<dbReference type="SMART" id="SM00047">
    <property type="entry name" value="LYZ2"/>
    <property type="match status" value="1"/>
</dbReference>
<evidence type="ECO:0000313" key="15">
    <source>
        <dbReference type="Proteomes" id="UP000229378"/>
    </source>
</evidence>
<dbReference type="Pfam" id="PF01832">
    <property type="entry name" value="Glucosaminidase"/>
    <property type="match status" value="1"/>
</dbReference>
<evidence type="ECO:0000256" key="12">
    <source>
        <dbReference type="SAM" id="MobiDB-lite"/>
    </source>
</evidence>
<dbReference type="PRINTS" id="PR01002">
    <property type="entry name" value="FLGFLGJ"/>
</dbReference>
<dbReference type="InterPro" id="IPR051056">
    <property type="entry name" value="Glycosyl_Hydrolase_73"/>
</dbReference>
<evidence type="ECO:0000256" key="11">
    <source>
        <dbReference type="ARBA" id="ARBA00030835"/>
    </source>
</evidence>
<dbReference type="GO" id="GO:0071555">
    <property type="term" value="P:cell wall organization"/>
    <property type="evidence" value="ECO:0007669"/>
    <property type="project" value="UniProtKB-KW"/>
</dbReference>
<keyword evidence="8 14" id="KW-0378">Hydrolase</keyword>
<dbReference type="Gene3D" id="1.10.530.10">
    <property type="match status" value="1"/>
</dbReference>
<evidence type="ECO:0000256" key="9">
    <source>
        <dbReference type="ARBA" id="ARBA00023295"/>
    </source>
</evidence>
<dbReference type="PANTHER" id="PTHR33308:SF9">
    <property type="entry name" value="PEPTIDOGLYCAN HYDROLASE FLGJ"/>
    <property type="match status" value="1"/>
</dbReference>
<gene>
    <name evidence="14" type="primary">flgJ</name>
    <name evidence="14" type="ORF">CS533_02940</name>
</gene>
<accession>A0A2G4U6L7</accession>
<evidence type="ECO:0000313" key="14">
    <source>
        <dbReference type="EMBL" id="PHZ28961.1"/>
    </source>
</evidence>
<dbReference type="RefSeq" id="WP_032896459.1">
    <property type="nucleotide sequence ID" value="NZ_CABHQL010000090.1"/>
</dbReference>
<dbReference type="InterPro" id="IPR013377">
    <property type="entry name" value="FlgJ"/>
</dbReference>
<comment type="caution">
    <text evidence="14">The sequence shown here is derived from an EMBL/GenBank/DDBJ whole genome shotgun (WGS) entry which is preliminary data.</text>
</comment>
<dbReference type="GO" id="GO:0071973">
    <property type="term" value="P:bacterial-type flagellum-dependent cell motility"/>
    <property type="evidence" value="ECO:0007669"/>
    <property type="project" value="TreeGrafter"/>
</dbReference>
<keyword evidence="10" id="KW-0961">Cell wall biogenesis/degradation</keyword>
<evidence type="ECO:0000256" key="10">
    <source>
        <dbReference type="ARBA" id="ARBA00023316"/>
    </source>
</evidence>
<keyword evidence="6" id="KW-0574">Periplasm</keyword>
<protein>
    <recommendedName>
        <fullName evidence="5">Peptidoglycan hydrolase FlgJ</fullName>
    </recommendedName>
    <alternativeName>
        <fullName evidence="11">Muramidase FlgJ</fullName>
    </alternativeName>
</protein>
<evidence type="ECO:0000256" key="5">
    <source>
        <dbReference type="ARBA" id="ARBA00013433"/>
    </source>
</evidence>
<dbReference type="GO" id="GO:0042597">
    <property type="term" value="C:periplasmic space"/>
    <property type="evidence" value="ECO:0007669"/>
    <property type="project" value="UniProtKB-SubCell"/>
</dbReference>
<dbReference type="Proteomes" id="UP000229378">
    <property type="component" value="Unassembled WGS sequence"/>
</dbReference>
<dbReference type="NCBIfam" id="TIGR02541">
    <property type="entry name" value="flagell_FlgJ"/>
    <property type="match status" value="1"/>
</dbReference>
<evidence type="ECO:0000256" key="7">
    <source>
        <dbReference type="ARBA" id="ARBA00022795"/>
    </source>
</evidence>
<dbReference type="Gene3D" id="2.10.70.40">
    <property type="entry name" value="peptidoglycan hydrolase"/>
    <property type="match status" value="1"/>
</dbReference>
<evidence type="ECO:0000256" key="3">
    <source>
        <dbReference type="ARBA" id="ARBA00006880"/>
    </source>
</evidence>
<keyword evidence="9" id="KW-0326">Glycosidase</keyword>
<comment type="similarity">
    <text evidence="3">In the N-terminal section; belongs to the FlgJ family.</text>
</comment>
<dbReference type="InterPro" id="IPR019301">
    <property type="entry name" value="Flagellar_prot_FlgJ_N"/>
</dbReference>
<dbReference type="GO" id="GO:0044780">
    <property type="term" value="P:bacterial-type flagellum assembly"/>
    <property type="evidence" value="ECO:0007669"/>
    <property type="project" value="InterPro"/>
</dbReference>
<dbReference type="Pfam" id="PF10135">
    <property type="entry name" value="Rod-binding"/>
    <property type="match status" value="1"/>
</dbReference>
<evidence type="ECO:0000259" key="13">
    <source>
        <dbReference type="SMART" id="SM00047"/>
    </source>
</evidence>
<feature type="region of interest" description="Disordered" evidence="12">
    <location>
        <begin position="130"/>
        <end position="153"/>
    </location>
</feature>
<keyword evidence="14" id="KW-0966">Cell projection</keyword>
<comment type="function">
    <text evidence="1">Flagellum-specific muramidase which hydrolyzes the peptidoglycan layer to assemble the rod structure in the periplasmic space.</text>
</comment>
<comment type="subcellular location">
    <subcellularLocation>
        <location evidence="2">Periplasm</location>
    </subcellularLocation>
</comment>
<dbReference type="FunFam" id="2.10.70.40:FF:000001">
    <property type="entry name" value="Flagellar assembly peptidoglycan hydrolase FlgJ"/>
    <property type="match status" value="1"/>
</dbReference>
<proteinExistence type="inferred from homology"/>